<organism evidence="2 3">
    <name type="scientific">Streptomyces pacificus</name>
    <dbReference type="NCBI Taxonomy" id="2705029"/>
    <lineage>
        <taxon>Bacteria</taxon>
        <taxon>Bacillati</taxon>
        <taxon>Actinomycetota</taxon>
        <taxon>Actinomycetes</taxon>
        <taxon>Kitasatosporales</taxon>
        <taxon>Streptomycetaceae</taxon>
        <taxon>Streptomyces</taxon>
    </lineage>
</organism>
<accession>A0A6A0AP58</accession>
<sequence>MAWDEWERIKASAAERQSAEARLAPLPPDRDSGPSGEATGSRLKHMAQPWNRAAATAVILGAGTRRARADLTEGHTGVAGGLTGLSSLTSLTSALHSWESRLGRVEDECGSLETALRGAGRELVGVDHGVGTATNAVGVPQGGAAP</sequence>
<comment type="caution">
    <text evidence="2">The sequence shown here is derived from an EMBL/GenBank/DDBJ whole genome shotgun (WGS) entry which is preliminary data.</text>
</comment>
<feature type="region of interest" description="Disordered" evidence="1">
    <location>
        <begin position="14"/>
        <end position="47"/>
    </location>
</feature>
<evidence type="ECO:0000313" key="2">
    <source>
        <dbReference type="EMBL" id="GFH34001.1"/>
    </source>
</evidence>
<dbReference type="AlphaFoldDB" id="A0A6A0AP58"/>
<dbReference type="Proteomes" id="UP000484988">
    <property type="component" value="Unassembled WGS sequence"/>
</dbReference>
<dbReference type="EMBL" id="BLLG01000001">
    <property type="protein sequence ID" value="GFH34001.1"/>
    <property type="molecule type" value="Genomic_DNA"/>
</dbReference>
<gene>
    <name evidence="2" type="ORF">SCWH03_02060</name>
</gene>
<protein>
    <submittedName>
        <fullName evidence="2">Amino acid ABC transporter permease</fullName>
    </submittedName>
</protein>
<evidence type="ECO:0000313" key="3">
    <source>
        <dbReference type="Proteomes" id="UP000484988"/>
    </source>
</evidence>
<keyword evidence="3" id="KW-1185">Reference proteome</keyword>
<reference evidence="2 3" key="1">
    <citation type="submission" date="2020-02" db="EMBL/GenBank/DDBJ databases">
        <title>Whole Genome Shotgun Sequence of Streptomyces sp. strain CWH03.</title>
        <authorList>
            <person name="Dohra H."/>
            <person name="Kodani S."/>
            <person name="Yamamura H."/>
        </authorList>
    </citation>
    <scope>NUCLEOTIDE SEQUENCE [LARGE SCALE GENOMIC DNA]</scope>
    <source>
        <strain evidence="2 3">CWH03</strain>
    </source>
</reference>
<dbReference type="RefSeq" id="WP_173260625.1">
    <property type="nucleotide sequence ID" value="NZ_BLLG01000001.1"/>
</dbReference>
<proteinExistence type="predicted"/>
<name>A0A6A0AP58_9ACTN</name>
<feature type="compositionally biased region" description="Low complexity" evidence="1">
    <location>
        <begin position="14"/>
        <end position="24"/>
    </location>
</feature>
<evidence type="ECO:0000256" key="1">
    <source>
        <dbReference type="SAM" id="MobiDB-lite"/>
    </source>
</evidence>